<proteinExistence type="inferred from homology"/>
<comment type="similarity">
    <text evidence="2">Belongs to the glycosyltransferase 28 family.</text>
</comment>
<evidence type="ECO:0000259" key="5">
    <source>
        <dbReference type="Pfam" id="PF04101"/>
    </source>
</evidence>
<evidence type="ECO:0000256" key="1">
    <source>
        <dbReference type="ARBA" id="ARBA00004370"/>
    </source>
</evidence>
<dbReference type="AlphaFoldDB" id="A0A938XV26"/>
<dbReference type="InterPro" id="IPR009695">
    <property type="entry name" value="Diacylglyc_glucosyltr_N"/>
</dbReference>
<comment type="caution">
    <text evidence="7">The sequence shown here is derived from an EMBL/GenBank/DDBJ whole genome shotgun (WGS) entry which is preliminary data.</text>
</comment>
<evidence type="ECO:0000256" key="3">
    <source>
        <dbReference type="ARBA" id="ARBA00022676"/>
    </source>
</evidence>
<comment type="subcellular location">
    <subcellularLocation>
        <location evidence="1">Membrane</location>
    </subcellularLocation>
</comment>
<dbReference type="GO" id="GO:0016020">
    <property type="term" value="C:membrane"/>
    <property type="evidence" value="ECO:0007669"/>
    <property type="project" value="UniProtKB-SubCell"/>
</dbReference>
<keyword evidence="8" id="KW-1185">Reference proteome</keyword>
<dbReference type="Gene3D" id="3.40.50.2000">
    <property type="entry name" value="Glycogen Phosphorylase B"/>
    <property type="match status" value="1"/>
</dbReference>
<evidence type="ECO:0000313" key="7">
    <source>
        <dbReference type="EMBL" id="MBM7591008.1"/>
    </source>
</evidence>
<dbReference type="Pfam" id="PF06925">
    <property type="entry name" value="MGDG_synth"/>
    <property type="match status" value="1"/>
</dbReference>
<dbReference type="SUPFAM" id="SSF53756">
    <property type="entry name" value="UDP-Glycosyltransferase/glycogen phosphorylase"/>
    <property type="match status" value="1"/>
</dbReference>
<protein>
    <submittedName>
        <fullName evidence="7">Processive 1,2-diacylglycerol beta-glucosyltransferase</fullName>
        <ecNumber evidence="7">2.4.1.315</ecNumber>
    </submittedName>
</protein>
<reference evidence="7" key="1">
    <citation type="submission" date="2021-01" db="EMBL/GenBank/DDBJ databases">
        <title>Genomic Encyclopedia of Type Strains, Phase IV (KMG-IV): sequencing the most valuable type-strain genomes for metagenomic binning, comparative biology and taxonomic classification.</title>
        <authorList>
            <person name="Goeker M."/>
        </authorList>
    </citation>
    <scope>NUCLEOTIDE SEQUENCE</scope>
    <source>
        <strain evidence="7">DSM 25523</strain>
    </source>
</reference>
<dbReference type="PANTHER" id="PTHR43025:SF3">
    <property type="entry name" value="MONOGALACTOSYLDIACYLGLYCEROL SYNTHASE 1, CHLOROPLASTIC"/>
    <property type="match status" value="1"/>
</dbReference>
<dbReference type="GO" id="GO:0016758">
    <property type="term" value="F:hexosyltransferase activity"/>
    <property type="evidence" value="ECO:0007669"/>
    <property type="project" value="InterPro"/>
</dbReference>
<dbReference type="InterPro" id="IPR050519">
    <property type="entry name" value="Glycosyltransf_28_UgtP"/>
</dbReference>
<dbReference type="InterPro" id="IPR007235">
    <property type="entry name" value="Glyco_trans_28_C"/>
</dbReference>
<dbReference type="EMBL" id="JAFBEB010000008">
    <property type="protein sequence ID" value="MBM7591008.1"/>
    <property type="molecule type" value="Genomic_DNA"/>
</dbReference>
<dbReference type="GO" id="GO:0009247">
    <property type="term" value="P:glycolipid biosynthetic process"/>
    <property type="evidence" value="ECO:0007669"/>
    <property type="project" value="InterPro"/>
</dbReference>
<accession>A0A938XV26</accession>
<dbReference type="Proteomes" id="UP000717624">
    <property type="component" value="Unassembled WGS sequence"/>
</dbReference>
<dbReference type="EC" id="2.4.1.315" evidence="7"/>
<evidence type="ECO:0000256" key="2">
    <source>
        <dbReference type="ARBA" id="ARBA00006962"/>
    </source>
</evidence>
<name>A0A938XV26_9BACL</name>
<evidence type="ECO:0000256" key="4">
    <source>
        <dbReference type="ARBA" id="ARBA00022679"/>
    </source>
</evidence>
<feature type="domain" description="Diacylglycerol glucosyltransferase N-terminal" evidence="6">
    <location>
        <begin position="17"/>
        <end position="180"/>
    </location>
</feature>
<organism evidence="7 8">
    <name type="scientific">Brevibacillus fulvus</name>
    <dbReference type="NCBI Taxonomy" id="1125967"/>
    <lineage>
        <taxon>Bacteria</taxon>
        <taxon>Bacillati</taxon>
        <taxon>Bacillota</taxon>
        <taxon>Bacilli</taxon>
        <taxon>Bacillales</taxon>
        <taxon>Paenibacillaceae</taxon>
        <taxon>Brevibacillus</taxon>
    </lineage>
</organism>
<evidence type="ECO:0000259" key="6">
    <source>
        <dbReference type="Pfam" id="PF06925"/>
    </source>
</evidence>
<dbReference type="PANTHER" id="PTHR43025">
    <property type="entry name" value="MONOGALACTOSYLDIACYLGLYCEROL SYNTHASE"/>
    <property type="match status" value="1"/>
</dbReference>
<dbReference type="Pfam" id="PF04101">
    <property type="entry name" value="Glyco_tran_28_C"/>
    <property type="match status" value="1"/>
</dbReference>
<keyword evidence="4 7" id="KW-0808">Transferase</keyword>
<keyword evidence="3 7" id="KW-0328">Glycosyltransferase</keyword>
<dbReference type="RefSeq" id="WP_204518742.1">
    <property type="nucleotide sequence ID" value="NZ_BAABIN010000005.1"/>
</dbReference>
<gene>
    <name evidence="7" type="ORF">JOD01_002620</name>
</gene>
<sequence>MNKKVLIITEGWAGSGHRMAAVALQQVLQEQAETEVVLLEGLMNVNPLLRELSRISYLQTIQHFPRGWEFLYQRGQLWHSLLKKPLGKYLGKRMHDRVIRLERPDVVVLTHAYCLAALAETKRQLAQPFQLVVVVTDFHVNPFWIHEQVDRYVVPHESIGEELSIRHGISKHHIHTYGIPLRPAFAHEAQVSKREWKQRVGLDPDRFTVLISGGEGGYGAIRKIVRCLAAHDRSLQLVVITGKNKQLYRELQQESKLDNLPLLLLGYVEKMWQWIGAADVYISKPGGITCAEALALGTPLIFYQPLPGQEQKNCQFFLEQRWAVHAASEQHILQIIRRWQAEPSLRLNLSEQMRLAARPDAAYRTAEMIGQLATRNWHCEA</sequence>
<evidence type="ECO:0000313" key="8">
    <source>
        <dbReference type="Proteomes" id="UP000717624"/>
    </source>
</evidence>
<feature type="domain" description="Glycosyl transferase family 28 C-terminal" evidence="5">
    <location>
        <begin position="209"/>
        <end position="320"/>
    </location>
</feature>